<gene>
    <name evidence="4" type="ORF">SSX86_010245</name>
</gene>
<sequence length="106" mass="11585">MKSNKLVFIILLLCAQFISSLDLDSKEVKVPINMNGNSYGKQEVVKHDELVLSKASKGKGAYGGQNNRPPSTKKSKATSMLLNEPGYMPNVVIGVVITNIILVFDF</sequence>
<keyword evidence="2" id="KW-1133">Transmembrane helix</keyword>
<reference evidence="4 5" key="1">
    <citation type="submission" date="2024-04" db="EMBL/GenBank/DDBJ databases">
        <title>The reference genome of an endangered Asteraceae, Deinandra increscens subsp. villosa, native to the Central Coast of California.</title>
        <authorList>
            <person name="Guilliams M."/>
            <person name="Hasenstab-Lehman K."/>
            <person name="Meyer R."/>
            <person name="Mcevoy S."/>
        </authorList>
    </citation>
    <scope>NUCLEOTIDE SEQUENCE [LARGE SCALE GENOMIC DNA]</scope>
    <source>
        <tissue evidence="4">Leaf</tissue>
    </source>
</reference>
<feature type="transmembrane region" description="Helical" evidence="2">
    <location>
        <begin position="87"/>
        <end position="104"/>
    </location>
</feature>
<comment type="caution">
    <text evidence="4">The sequence shown here is derived from an EMBL/GenBank/DDBJ whole genome shotgun (WGS) entry which is preliminary data.</text>
</comment>
<accession>A0AAP0DES7</accession>
<evidence type="ECO:0000313" key="4">
    <source>
        <dbReference type="EMBL" id="KAK9069849.1"/>
    </source>
</evidence>
<feature type="signal peptide" evidence="3">
    <location>
        <begin position="1"/>
        <end position="20"/>
    </location>
</feature>
<feature type="chain" id="PRO_5043025795" description="Transmembrane protein" evidence="3">
    <location>
        <begin position="21"/>
        <end position="106"/>
    </location>
</feature>
<feature type="region of interest" description="Disordered" evidence="1">
    <location>
        <begin position="56"/>
        <end position="76"/>
    </location>
</feature>
<keyword evidence="2" id="KW-0472">Membrane</keyword>
<organism evidence="4 5">
    <name type="scientific">Deinandra increscens subsp. villosa</name>
    <dbReference type="NCBI Taxonomy" id="3103831"/>
    <lineage>
        <taxon>Eukaryota</taxon>
        <taxon>Viridiplantae</taxon>
        <taxon>Streptophyta</taxon>
        <taxon>Embryophyta</taxon>
        <taxon>Tracheophyta</taxon>
        <taxon>Spermatophyta</taxon>
        <taxon>Magnoliopsida</taxon>
        <taxon>eudicotyledons</taxon>
        <taxon>Gunneridae</taxon>
        <taxon>Pentapetalae</taxon>
        <taxon>asterids</taxon>
        <taxon>campanulids</taxon>
        <taxon>Asterales</taxon>
        <taxon>Asteraceae</taxon>
        <taxon>Asteroideae</taxon>
        <taxon>Heliantheae alliance</taxon>
        <taxon>Madieae</taxon>
        <taxon>Madiinae</taxon>
        <taxon>Deinandra</taxon>
    </lineage>
</organism>
<dbReference type="AlphaFoldDB" id="A0AAP0DES7"/>
<dbReference type="Proteomes" id="UP001408789">
    <property type="component" value="Unassembled WGS sequence"/>
</dbReference>
<keyword evidence="2" id="KW-0812">Transmembrane</keyword>
<keyword evidence="5" id="KW-1185">Reference proteome</keyword>
<protein>
    <recommendedName>
        <fullName evidence="6">Transmembrane protein</fullName>
    </recommendedName>
</protein>
<evidence type="ECO:0008006" key="6">
    <source>
        <dbReference type="Google" id="ProtNLM"/>
    </source>
</evidence>
<evidence type="ECO:0000256" key="1">
    <source>
        <dbReference type="SAM" id="MobiDB-lite"/>
    </source>
</evidence>
<name>A0AAP0DES7_9ASTR</name>
<proteinExistence type="predicted"/>
<evidence type="ECO:0000313" key="5">
    <source>
        <dbReference type="Proteomes" id="UP001408789"/>
    </source>
</evidence>
<evidence type="ECO:0000256" key="3">
    <source>
        <dbReference type="SAM" id="SignalP"/>
    </source>
</evidence>
<dbReference type="EMBL" id="JBCNJP010000012">
    <property type="protein sequence ID" value="KAK9069849.1"/>
    <property type="molecule type" value="Genomic_DNA"/>
</dbReference>
<evidence type="ECO:0000256" key="2">
    <source>
        <dbReference type="SAM" id="Phobius"/>
    </source>
</evidence>
<keyword evidence="3" id="KW-0732">Signal</keyword>